<dbReference type="AlphaFoldDB" id="A0A2Z7BAD0"/>
<evidence type="ECO:0000313" key="1">
    <source>
        <dbReference type="EMBL" id="KZV30350.1"/>
    </source>
</evidence>
<accession>A0A2Z7BAD0</accession>
<organism evidence="1 2">
    <name type="scientific">Dorcoceras hygrometricum</name>
    <dbReference type="NCBI Taxonomy" id="472368"/>
    <lineage>
        <taxon>Eukaryota</taxon>
        <taxon>Viridiplantae</taxon>
        <taxon>Streptophyta</taxon>
        <taxon>Embryophyta</taxon>
        <taxon>Tracheophyta</taxon>
        <taxon>Spermatophyta</taxon>
        <taxon>Magnoliopsida</taxon>
        <taxon>eudicotyledons</taxon>
        <taxon>Gunneridae</taxon>
        <taxon>Pentapetalae</taxon>
        <taxon>asterids</taxon>
        <taxon>lamiids</taxon>
        <taxon>Lamiales</taxon>
        <taxon>Gesneriaceae</taxon>
        <taxon>Didymocarpoideae</taxon>
        <taxon>Trichosporeae</taxon>
        <taxon>Loxocarpinae</taxon>
        <taxon>Dorcoceras</taxon>
    </lineage>
</organism>
<proteinExistence type="predicted"/>
<sequence length="89" mass="9910">MLTHITLPEQITRNVQFTLTKLFALNSSHVKGSARAPDSSRARSSCSIQLRSAEKDHIQSDSTKHLTTCIVASTRSIGQIRHRQLSHSE</sequence>
<gene>
    <name evidence="1" type="ORF">F511_25720</name>
</gene>
<evidence type="ECO:0000313" key="2">
    <source>
        <dbReference type="Proteomes" id="UP000250235"/>
    </source>
</evidence>
<reference evidence="1 2" key="1">
    <citation type="journal article" date="2015" name="Proc. Natl. Acad. Sci. U.S.A.">
        <title>The resurrection genome of Boea hygrometrica: A blueprint for survival of dehydration.</title>
        <authorList>
            <person name="Xiao L."/>
            <person name="Yang G."/>
            <person name="Zhang L."/>
            <person name="Yang X."/>
            <person name="Zhao S."/>
            <person name="Ji Z."/>
            <person name="Zhou Q."/>
            <person name="Hu M."/>
            <person name="Wang Y."/>
            <person name="Chen M."/>
            <person name="Xu Y."/>
            <person name="Jin H."/>
            <person name="Xiao X."/>
            <person name="Hu G."/>
            <person name="Bao F."/>
            <person name="Hu Y."/>
            <person name="Wan P."/>
            <person name="Li L."/>
            <person name="Deng X."/>
            <person name="Kuang T."/>
            <person name="Xiang C."/>
            <person name="Zhu J.K."/>
            <person name="Oliver M.J."/>
            <person name="He Y."/>
        </authorList>
    </citation>
    <scope>NUCLEOTIDE SEQUENCE [LARGE SCALE GENOMIC DNA]</scope>
    <source>
        <strain evidence="2">cv. XS01</strain>
    </source>
</reference>
<keyword evidence="2" id="KW-1185">Reference proteome</keyword>
<protein>
    <submittedName>
        <fullName evidence="1">Uncharacterized protein</fullName>
    </submittedName>
</protein>
<name>A0A2Z7BAD0_9LAMI</name>
<dbReference type="Proteomes" id="UP000250235">
    <property type="component" value="Unassembled WGS sequence"/>
</dbReference>
<dbReference type="EMBL" id="KV008308">
    <property type="protein sequence ID" value="KZV30350.1"/>
    <property type="molecule type" value="Genomic_DNA"/>
</dbReference>